<sequence>MDVGPITMLLEKYICHIGLDILRLCLHKIIVLPLLSVCLQGLAWSSLSYGGWFKVQTVLEVVKDNHTFSVWCYNLSQLICSSKTLQTTYFLYHLVNIKIYIQFVFNDRK</sequence>
<name>A0ACB9KV36_BAUVA</name>
<gene>
    <name evidence="1" type="ORF">L6164_034495</name>
</gene>
<comment type="caution">
    <text evidence="1">The sequence shown here is derived from an EMBL/GenBank/DDBJ whole genome shotgun (WGS) entry which is preliminary data.</text>
</comment>
<organism evidence="1 2">
    <name type="scientific">Bauhinia variegata</name>
    <name type="common">Purple orchid tree</name>
    <name type="synonym">Phanera variegata</name>
    <dbReference type="NCBI Taxonomy" id="167791"/>
    <lineage>
        <taxon>Eukaryota</taxon>
        <taxon>Viridiplantae</taxon>
        <taxon>Streptophyta</taxon>
        <taxon>Embryophyta</taxon>
        <taxon>Tracheophyta</taxon>
        <taxon>Spermatophyta</taxon>
        <taxon>Magnoliopsida</taxon>
        <taxon>eudicotyledons</taxon>
        <taxon>Gunneridae</taxon>
        <taxon>Pentapetalae</taxon>
        <taxon>rosids</taxon>
        <taxon>fabids</taxon>
        <taxon>Fabales</taxon>
        <taxon>Fabaceae</taxon>
        <taxon>Cercidoideae</taxon>
        <taxon>Cercideae</taxon>
        <taxon>Bauhiniinae</taxon>
        <taxon>Bauhinia</taxon>
    </lineage>
</organism>
<dbReference type="EMBL" id="CM039438">
    <property type="protein sequence ID" value="KAI4301191.1"/>
    <property type="molecule type" value="Genomic_DNA"/>
</dbReference>
<protein>
    <submittedName>
        <fullName evidence="1">Uncharacterized protein</fullName>
    </submittedName>
</protein>
<proteinExistence type="predicted"/>
<dbReference type="Proteomes" id="UP000828941">
    <property type="component" value="Chromosome 13"/>
</dbReference>
<reference evidence="1 2" key="1">
    <citation type="journal article" date="2022" name="DNA Res.">
        <title>Chromosomal-level genome assembly of the orchid tree Bauhinia variegata (Leguminosae; Cercidoideae) supports the allotetraploid origin hypothesis of Bauhinia.</title>
        <authorList>
            <person name="Zhong Y."/>
            <person name="Chen Y."/>
            <person name="Zheng D."/>
            <person name="Pang J."/>
            <person name="Liu Y."/>
            <person name="Luo S."/>
            <person name="Meng S."/>
            <person name="Qian L."/>
            <person name="Wei D."/>
            <person name="Dai S."/>
            <person name="Zhou R."/>
        </authorList>
    </citation>
    <scope>NUCLEOTIDE SEQUENCE [LARGE SCALE GENOMIC DNA]</scope>
    <source>
        <strain evidence="1">BV-YZ2020</strain>
    </source>
</reference>
<evidence type="ECO:0000313" key="2">
    <source>
        <dbReference type="Proteomes" id="UP000828941"/>
    </source>
</evidence>
<accession>A0ACB9KV36</accession>
<evidence type="ECO:0000313" key="1">
    <source>
        <dbReference type="EMBL" id="KAI4301191.1"/>
    </source>
</evidence>
<keyword evidence="2" id="KW-1185">Reference proteome</keyword>